<feature type="domain" description="Sushi" evidence="11">
    <location>
        <begin position="155"/>
        <end position="221"/>
    </location>
</feature>
<feature type="domain" description="EGF-like" evidence="9">
    <location>
        <begin position="1258"/>
        <end position="1294"/>
    </location>
</feature>
<gene>
    <name evidence="13" type="ORF">MAR_027945</name>
</gene>
<dbReference type="PROSITE" id="PS50026">
    <property type="entry name" value="EGF_3"/>
    <property type="match status" value="11"/>
</dbReference>
<protein>
    <submittedName>
        <fullName evidence="13">FBP1-like protein</fullName>
    </submittedName>
</protein>
<keyword evidence="7" id="KW-0768">Sushi</keyword>
<feature type="domain" description="Sushi" evidence="11">
    <location>
        <begin position="358"/>
        <end position="423"/>
    </location>
</feature>
<dbReference type="InterPro" id="IPR000436">
    <property type="entry name" value="Sushi_SCR_CCP_dom"/>
</dbReference>
<feature type="domain" description="Apple" evidence="12">
    <location>
        <begin position="1169"/>
        <end position="1246"/>
    </location>
</feature>
<evidence type="ECO:0000256" key="3">
    <source>
        <dbReference type="ARBA" id="ARBA00022737"/>
    </source>
</evidence>
<keyword evidence="14" id="KW-1185">Reference proteome</keyword>
<evidence type="ECO:0000313" key="13">
    <source>
        <dbReference type="EMBL" id="WAQ95255.1"/>
    </source>
</evidence>
<comment type="caution">
    <text evidence="6">Lacks conserved residue(s) required for the propagation of feature annotation.</text>
</comment>
<dbReference type="PROSITE" id="PS50948">
    <property type="entry name" value="PAN"/>
    <property type="match status" value="2"/>
</dbReference>
<dbReference type="Gene3D" id="2.10.25.10">
    <property type="entry name" value="Laminin"/>
    <property type="match status" value="10"/>
</dbReference>
<evidence type="ECO:0000259" key="10">
    <source>
        <dbReference type="PROSITE" id="PS50825"/>
    </source>
</evidence>
<accession>A0ABY7DJS2</accession>
<dbReference type="Gene3D" id="2.10.70.10">
    <property type="entry name" value="Complement Module, domain 1"/>
    <property type="match status" value="3"/>
</dbReference>
<evidence type="ECO:0000256" key="7">
    <source>
        <dbReference type="PROSITE-ProRule" id="PRU00302"/>
    </source>
</evidence>
<feature type="transmembrane region" description="Helical" evidence="8">
    <location>
        <begin position="3465"/>
        <end position="3491"/>
    </location>
</feature>
<feature type="domain" description="Sushi" evidence="11">
    <location>
        <begin position="287"/>
        <end position="357"/>
    </location>
</feature>
<dbReference type="InterPro" id="IPR011641">
    <property type="entry name" value="Tyr-kin_ephrin_A/B_rcpt-like"/>
</dbReference>
<dbReference type="Pfam" id="PF00008">
    <property type="entry name" value="EGF"/>
    <property type="match status" value="4"/>
</dbReference>
<organism evidence="13 14">
    <name type="scientific">Mya arenaria</name>
    <name type="common">Soft-shell clam</name>
    <dbReference type="NCBI Taxonomy" id="6604"/>
    <lineage>
        <taxon>Eukaryota</taxon>
        <taxon>Metazoa</taxon>
        <taxon>Spiralia</taxon>
        <taxon>Lophotrochozoa</taxon>
        <taxon>Mollusca</taxon>
        <taxon>Bivalvia</taxon>
        <taxon>Autobranchia</taxon>
        <taxon>Heteroconchia</taxon>
        <taxon>Euheterodonta</taxon>
        <taxon>Imparidentia</taxon>
        <taxon>Neoheterodontei</taxon>
        <taxon>Myida</taxon>
        <taxon>Myoidea</taxon>
        <taxon>Myidae</taxon>
        <taxon>Mya</taxon>
    </lineage>
</organism>
<evidence type="ECO:0000313" key="14">
    <source>
        <dbReference type="Proteomes" id="UP001164746"/>
    </source>
</evidence>
<dbReference type="PROSITE" id="PS00022">
    <property type="entry name" value="EGF_1"/>
    <property type="match status" value="10"/>
</dbReference>
<feature type="disulfide bond" evidence="6">
    <location>
        <begin position="1398"/>
        <end position="1407"/>
    </location>
</feature>
<dbReference type="PROSITE" id="PS50923">
    <property type="entry name" value="SUSHI"/>
    <property type="match status" value="3"/>
</dbReference>
<dbReference type="InterPro" id="IPR003609">
    <property type="entry name" value="Pan_app"/>
</dbReference>
<keyword evidence="8" id="KW-0812">Transmembrane</keyword>
<feature type="domain" description="EGF-like" evidence="9">
    <location>
        <begin position="1026"/>
        <end position="1063"/>
    </location>
</feature>
<feature type="domain" description="EGF-like" evidence="9">
    <location>
        <begin position="1296"/>
        <end position="1332"/>
    </location>
</feature>
<evidence type="ECO:0000259" key="9">
    <source>
        <dbReference type="PROSITE" id="PS50026"/>
    </source>
</evidence>
<feature type="domain" description="EGF-like" evidence="9">
    <location>
        <begin position="985"/>
        <end position="1023"/>
    </location>
</feature>
<sequence length="3581" mass="387155">MAGGPNATCMDNGEWEGLPACSSSSCPELRDDILPNGKLEIIGGNAFSVLSCPIPSMPNAEYNLDGEVNFGDSLTVSCKQGFQFRDRSENTPFNMNCQANQTFDMVDECIDIDECEAGTSGCNLDSTACRNTIGDRECICKDGFHNPIGVSCSALKCPGLPNIQNGWYLTSENQFHFNKEVDIHCEDGYFFASGGTTTSVTDGKLTCTDAGGWDITPSCSPRECISPVQPPLNGMYDTEKVVFGEQLTLTCNLSESEQVTRQAICLYNGTDKGVVFGGDDITVCPEINCGDPDDVMPQAGTYAGNIPPTFTYWPETSKFTFDCSAGSRVTGKSEDEDMDVKCKANGRWSLGSLGCLGEMCMDPGTPGDANQVASSYEIDATLSYACTRTGFKPTGPENYTCEYNNDAAVWSGNLDNVLPTCEDITKPTYDKCQTEPQTAFKMESADFDVPTFIDNFAIKSVSKTGLARPADVLTSNETVTYTANDFNGNSATCSSSIVVSERKKPSIDCPSEKIFSVAVRTETVYNVSDWKPQFYQEVDAHTTELLSIVPKSVTTAVSKIGASDEIVVTVGFTDGANVGEKALCKFRVFYEAGACFEESLFNDSFANTNCTDTAGGGLQCTRTCMDGYVFGNGGTSKTFICSSPNTWDFNQADPRNRYCLPIQNSDDTIDVQVIYDYDFLNHNCFGNFFNKVNGELSTFESNVGSSCNLNWEAQVVTAALVQSAKFSATLKLTLLSSATTTEKNICLHNIRNNSALFNFGNTNLQCGTTIAAISVDSADPGDIKVTCKENYHFKVTSADLAVDVCVPCGPGLINSSTSQSCEACPDGQYQDNNMQTSCLSCSSGSYPSAARTNCKVTCPTGYTSTDGFYPCTPCPADSYSVNTTTCVQCQNGGSTVGVPAASSAQQSCKPCPQHHYQATPGMTYCDPCSTSHMTLQTGSVNNTFCLLIEGCNSAYCNDRGTCETAFGRKNCQCNTGYYGEQCESIYHICNGNPCTNGGTCVPGDGPMDYTCTCMAGFTGDKCEVDNIDNCNNSQCHENSRCVDKINGYECICSSGGFGAVVRQQIPVMIHHANMEHANLLTMFDMNALARTDDCNAHPDACMYGGTCDDRVNGYECNCMTGFTGEHCENVPNYCLPGDCQEGNVCYTSLDAHDGVCSCDTRFFEPVFICDMQDTAGKSLGDPEANAIGGVRIVQSIQECKNLCQYEPDCGHAIYQEFAASKACLLYNRGTINETDNAASTLIKKDCSIEGIHYDCNRNANPCDKITCDNNGTCSDNGYVATCLCAAGFLGSRCQYSVDDCVNNNCQNGAVCEDGYLGFTCECLAGYEGNQCETNTDDCPGLCNSTQGTCQDLVNGYDCVCEAGYQGSNCELEIDECLSYPCTHGADCEDMVNDYSCMCEEGWTGKNCDTEIDHCKSRTCQNSGQCFNLPESSFCRCEGGALGENCENATLVCDVMSGTDVCQNRDYDVRRCYFDEGSEGRSGGQQTTSEPLEVDDLEACKTRCLDNPKCDDMVYVTIFSYCYLYEREKFVSTPDESTRVHYRRICPTDYTGDSCEQVKDWCSDENNPCENGGECTPKGPVGYTCMCKPGYSGVTCNIDADPCSTTPCAGVAKCQSTDYMYWISVSRRGIGVKTNMSPWLGVTFNEDFGSELGDGSWHHLGIAINENGMLSATLDAITIDDAVEVVSPPAGEKNVQISLGYLNLAEYQDVSVWNVTLTSRDFALASYGTQPSVNPIQGWWNYDPKTSGMRLTKRLLHNLLEDPNINFPQMNCDGFENIMHVSAERVVDRDTFVGKIEEVKENTNGTLTFKHSLPPSLTWGFYETVIVGMNSNTLNYGECRVQLVVKYNDECPAARSDNAQIEVCPSGADAVCDLACLEPNKALFAPVPEYISCGTLGVWDTRKPYDDLVLPGCTIKGDPMYAVTSMMKFKPVIPCGNLDILTKVTVRLNDVLSNDVNGKKWTGLCTGAINMITAVDGGETSVLDALRIIILLEKDLNMEEIASASLLEDTVEITMEEVCGEGYALMMNENSRACVPCGPGWKFNSETKECVLCDYGHYQNGSAKTECIPCGNDKWTNFRGARDENECIKDCFPGYVRNPQNLTECVRCNRGTFRSTQDDCVPCTDGKYTLEDTIAMDSSNCDMDICDFGEFWNVSASNCQKCDFGYYQNEMYELQCKMCASDYSTKDMGAQNDSFCESVCSKGEYIKNGACEDCPQDQYSDEVLPNSGTTCSSCTASELALAGPGDGMYGTNKTGSSSSDCKRYCAIGYGRNTINAYACDICERGFFSDNSADTRFYGCQQCQGDANGDRTTNATGATSSDDDCSPCLNNGIFETGTTATGVSNSDDCTPFCPSGYIINGESTGCDPCSRGSYKNNEDSRFAAECTVCPEGTTTDSMASTHSDNCSIHTYSTEELPTSETECMSCTDECDLCETRGTEAPGASSVEECKVICAAGKEYIESSNTCDDCSRGTFKEDADRFGMCKNCTNSDYTTPGEGAMSNDECDIRACAPGYKINGPNCEECPLGTYQNQSYQSFCYPCGTNLNTEGPASDSANDCQLYCSAGKRLTPDETGCEPCGVRFYKPDAGNTECLECDDGLTTDREGQASCTKPWCVPGKYLSGEECVLCAEGSYKASHGNDVCTECASGFTTSRNGSTAVLECDTGQKEQCSLCPVNTYQPGVGETMCINCEAGQITLEAKSTMNTDCVPLCGKGEQYNAVTKECDKCVKGKYKDVEGNTEMCMMCPTDKTTLGTGSTDSSDCSQTLCPIGTYYKVTAGTTQCIPCEKDQCKAGNGFDTFDQTCKICRPGEYNDAMGNNADFCKQCPSGKTSTQSGASACNVVVDDPVIEEKQVNIPMRLVFFVALDSCDDTSNLKIIYDLILNTIRTLFNAISNSSYNNNKRGFCRGNKCDNLVFVGLSTCGARGNSAGRRRRAADTEITVDFALKNNDEIVFGDLSNITETPLCNPGEKRNNELCENCPAGSSGTDGLVCSQCGTGQYQDVVGQTSCKACPEKTFNNKNGSTTADDCLPICGPGKQFNNVSCDMCPIGTYKSVEGNAAMCEPCPSGFTTENQGATSRNDCSQRECEPGTYHVQNSVPITCTDCPIGTYSTASMVTQCTPCGTGKTTLATKSTSADACTTLCSNGRGLNLQTRGCDTCPVGQYNDASSGANPNFCKTCKSGTTNYQTGQSSCPATVDAVVYQYRKYEVMLKYKADIAGCHVDISGIQTQVSLAIRQTFISQRVARYNGQRSFCPSTTCNNIAVDFDKGTNCKLVTRRRKRALDYELDFLVSLSNISNVITDSVQNEEMMAKDIILLILNQNAAQLQPSTLAGIVQYDSIVTIASKEICTSGNELRGDVCNPCTLGHYGTDGETCKPCAADRYQDETGQADCKLCPANTYNDDFGATGPLACKVYTAFVDYCTTHPLSCNNGGKCVATGRRTFTCNCYENYGGQYCNEKKTPTSNMPVILGAAIGGGGALLIIILVVVGCYKYLSVKDKREKKPDHRYGEFDQPMFVGTYDNVGFNGSMPRPIAPYPSIGYPSLGYKPQETSFDHGSITSPYRMRPGVNGDPIDEDDAQYIWTA</sequence>
<proteinExistence type="predicted"/>
<dbReference type="Pfam" id="PF12661">
    <property type="entry name" value="hEGF"/>
    <property type="match status" value="3"/>
</dbReference>
<dbReference type="PANTHER" id="PTHR12916:SF4">
    <property type="entry name" value="UNINFLATABLE, ISOFORM C"/>
    <property type="match status" value="1"/>
</dbReference>
<feature type="domain" description="Apple" evidence="12">
    <location>
        <begin position="1461"/>
        <end position="1545"/>
    </location>
</feature>
<evidence type="ECO:0000256" key="5">
    <source>
        <dbReference type="ARBA" id="ARBA00023180"/>
    </source>
</evidence>
<feature type="domain" description="EGF-like" evidence="9">
    <location>
        <begin position="3415"/>
        <end position="3454"/>
    </location>
</feature>
<keyword evidence="4 6" id="KW-1015">Disulfide bond</keyword>
<feature type="disulfide bond" evidence="6">
    <location>
        <begin position="1284"/>
        <end position="1293"/>
    </location>
</feature>
<dbReference type="InterPro" id="IPR000742">
    <property type="entry name" value="EGF"/>
</dbReference>
<feature type="disulfide bond" evidence="6">
    <location>
        <begin position="994"/>
        <end position="1011"/>
    </location>
</feature>
<dbReference type="InterPro" id="IPR000152">
    <property type="entry name" value="EGF-type_Asp/Asn_hydroxyl_site"/>
</dbReference>
<dbReference type="PROSITE" id="PS50825">
    <property type="entry name" value="HYR"/>
    <property type="match status" value="1"/>
</dbReference>
<evidence type="ECO:0000256" key="2">
    <source>
        <dbReference type="ARBA" id="ARBA00022729"/>
    </source>
</evidence>
<dbReference type="Proteomes" id="UP001164746">
    <property type="component" value="Chromosome 2"/>
</dbReference>
<feature type="disulfide bond" evidence="6">
    <location>
        <begin position="1013"/>
        <end position="1022"/>
    </location>
</feature>
<dbReference type="InterPro" id="IPR001881">
    <property type="entry name" value="EGF-like_Ca-bd_dom"/>
</dbReference>
<feature type="disulfide bond" evidence="6">
    <location>
        <begin position="1436"/>
        <end position="1445"/>
    </location>
</feature>
<evidence type="ECO:0000256" key="4">
    <source>
        <dbReference type="ARBA" id="ARBA00023157"/>
    </source>
</evidence>
<dbReference type="SMART" id="SM00181">
    <property type="entry name" value="EGF"/>
    <property type="match status" value="16"/>
</dbReference>
<keyword evidence="3" id="KW-0677">Repeat</keyword>
<dbReference type="CDD" id="cd00054">
    <property type="entry name" value="EGF_CA"/>
    <property type="match status" value="6"/>
</dbReference>
<dbReference type="InterPro" id="IPR013032">
    <property type="entry name" value="EGF-like_CS"/>
</dbReference>
<dbReference type="Gene3D" id="2.10.50.10">
    <property type="entry name" value="Tumor Necrosis Factor Receptor, subunit A, domain 2"/>
    <property type="match status" value="13"/>
</dbReference>
<dbReference type="SMART" id="SM01411">
    <property type="entry name" value="Ephrin_rec_like"/>
    <property type="match status" value="21"/>
</dbReference>
<feature type="disulfide bond" evidence="6">
    <location>
        <begin position="1118"/>
        <end position="1127"/>
    </location>
</feature>
<feature type="disulfide bond" evidence="6">
    <location>
        <begin position="3444"/>
        <end position="3453"/>
    </location>
</feature>
<evidence type="ECO:0000259" key="11">
    <source>
        <dbReference type="PROSITE" id="PS50923"/>
    </source>
</evidence>
<feature type="domain" description="EGF-like" evidence="9">
    <location>
        <begin position="1372"/>
        <end position="1408"/>
    </location>
</feature>
<dbReference type="SMART" id="SM00032">
    <property type="entry name" value="CCP"/>
    <property type="match status" value="5"/>
</dbReference>
<keyword evidence="5" id="KW-0325">Glycoprotein</keyword>
<reference evidence="13" key="1">
    <citation type="submission" date="2022-11" db="EMBL/GenBank/DDBJ databases">
        <title>Centuries of genome instability and evolution in soft-shell clam transmissible cancer (bioRxiv).</title>
        <authorList>
            <person name="Hart S.F.M."/>
            <person name="Yonemitsu M.A."/>
            <person name="Giersch R.M."/>
            <person name="Beal B.F."/>
            <person name="Arriagada G."/>
            <person name="Davis B.W."/>
            <person name="Ostrander E.A."/>
            <person name="Goff S.P."/>
            <person name="Metzger M.J."/>
        </authorList>
    </citation>
    <scope>NUCLEOTIDE SEQUENCE</scope>
    <source>
        <strain evidence="13">MELC-2E11</strain>
        <tissue evidence="13">Siphon/mantle</tissue>
    </source>
</reference>
<keyword evidence="2" id="KW-0732">Signal</keyword>
<feature type="domain" description="EGF-like" evidence="9">
    <location>
        <begin position="1410"/>
        <end position="1446"/>
    </location>
</feature>
<feature type="disulfide bond" evidence="6">
    <location>
        <begin position="973"/>
        <end position="982"/>
    </location>
</feature>
<feature type="domain" description="EGF-like" evidence="9">
    <location>
        <begin position="1090"/>
        <end position="1128"/>
    </location>
</feature>
<dbReference type="PROSITE" id="PS00010">
    <property type="entry name" value="ASX_HYDROXYL"/>
    <property type="match status" value="5"/>
</dbReference>
<dbReference type="InterPro" id="IPR003410">
    <property type="entry name" value="HYR_dom"/>
</dbReference>
<dbReference type="PROSITE" id="PS01187">
    <property type="entry name" value="EGF_CA"/>
    <property type="match status" value="2"/>
</dbReference>
<dbReference type="SMART" id="SM00179">
    <property type="entry name" value="EGF_CA"/>
    <property type="match status" value="11"/>
</dbReference>
<evidence type="ECO:0000256" key="1">
    <source>
        <dbReference type="ARBA" id="ARBA00022536"/>
    </source>
</evidence>
<feature type="domain" description="EGF-like" evidence="9">
    <location>
        <begin position="947"/>
        <end position="983"/>
    </location>
</feature>
<dbReference type="CDD" id="cd00033">
    <property type="entry name" value="CCP"/>
    <property type="match status" value="1"/>
</dbReference>
<feature type="disulfide bond" evidence="6">
    <location>
        <begin position="1360"/>
        <end position="1369"/>
    </location>
</feature>
<feature type="domain" description="EGF-like" evidence="9">
    <location>
        <begin position="1334"/>
        <end position="1370"/>
    </location>
</feature>
<dbReference type="SUPFAM" id="SSF57184">
    <property type="entry name" value="Growth factor receptor domain"/>
    <property type="match status" value="8"/>
</dbReference>
<dbReference type="Pfam" id="PF07699">
    <property type="entry name" value="Ephrin_rec_like"/>
    <property type="match status" value="12"/>
</dbReference>
<evidence type="ECO:0000256" key="8">
    <source>
        <dbReference type="SAM" id="Phobius"/>
    </source>
</evidence>
<keyword evidence="8" id="KW-0472">Membrane</keyword>
<evidence type="ECO:0000256" key="6">
    <source>
        <dbReference type="PROSITE-ProRule" id="PRU00076"/>
    </source>
</evidence>
<feature type="disulfide bond" evidence="6">
    <location>
        <begin position="1322"/>
        <end position="1331"/>
    </location>
</feature>
<dbReference type="EMBL" id="CP111013">
    <property type="protein sequence ID" value="WAQ95255.1"/>
    <property type="molecule type" value="Genomic_DNA"/>
</dbReference>
<keyword evidence="8" id="KW-1133">Transmembrane helix</keyword>
<name>A0ABY7DJS2_MYAAR</name>
<dbReference type="InterPro" id="IPR009030">
    <property type="entry name" value="Growth_fac_rcpt_cys_sf"/>
</dbReference>
<feature type="domain" description="EGF-like" evidence="9">
    <location>
        <begin position="1557"/>
        <end position="1596"/>
    </location>
</feature>
<feature type="domain" description="HYR" evidence="10">
    <location>
        <begin position="422"/>
        <end position="501"/>
    </location>
</feature>
<dbReference type="PROSITE" id="PS01186">
    <property type="entry name" value="EGF_2"/>
    <property type="match status" value="9"/>
</dbReference>
<dbReference type="SUPFAM" id="SSF57196">
    <property type="entry name" value="EGF/Laminin"/>
    <property type="match status" value="5"/>
</dbReference>
<feature type="disulfide bond" evidence="6">
    <location>
        <begin position="1586"/>
        <end position="1595"/>
    </location>
</feature>
<keyword evidence="1 6" id="KW-0245">EGF-like domain</keyword>
<dbReference type="SUPFAM" id="SSF57535">
    <property type="entry name" value="Complement control module/SCR domain"/>
    <property type="match status" value="2"/>
</dbReference>
<dbReference type="PANTHER" id="PTHR12916">
    <property type="entry name" value="CYTOCHROME C OXIDASE POLYPEPTIDE VIC-2"/>
    <property type="match status" value="1"/>
</dbReference>
<dbReference type="InterPro" id="IPR018097">
    <property type="entry name" value="EGF_Ca-bd_CS"/>
</dbReference>
<evidence type="ECO:0000259" key="12">
    <source>
        <dbReference type="PROSITE" id="PS50948"/>
    </source>
</evidence>
<dbReference type="InterPro" id="IPR035976">
    <property type="entry name" value="Sushi/SCR/CCP_sf"/>
</dbReference>